<dbReference type="Gene3D" id="1.10.10.10">
    <property type="entry name" value="Winged helix-like DNA-binding domain superfamily/Winged helix DNA-binding domain"/>
    <property type="match status" value="1"/>
</dbReference>
<dbReference type="SMART" id="SM00421">
    <property type="entry name" value="HTH_LUXR"/>
    <property type="match status" value="1"/>
</dbReference>
<keyword evidence="1" id="KW-0805">Transcription regulation</keyword>
<dbReference type="Pfam" id="PF00196">
    <property type="entry name" value="GerE"/>
    <property type="match status" value="1"/>
</dbReference>
<dbReference type="PANTHER" id="PTHR44688:SF16">
    <property type="entry name" value="DNA-BINDING TRANSCRIPTIONAL ACTIVATOR DEVR_DOSR"/>
    <property type="match status" value="1"/>
</dbReference>
<evidence type="ECO:0000256" key="2">
    <source>
        <dbReference type="ARBA" id="ARBA00023125"/>
    </source>
</evidence>
<keyword evidence="2" id="KW-0238">DNA-binding</keyword>
<dbReference type="InterPro" id="IPR016032">
    <property type="entry name" value="Sig_transdc_resp-reg_C-effctor"/>
</dbReference>
<evidence type="ECO:0000256" key="3">
    <source>
        <dbReference type="ARBA" id="ARBA00023163"/>
    </source>
</evidence>
<dbReference type="CDD" id="cd06170">
    <property type="entry name" value="LuxR_C_like"/>
    <property type="match status" value="1"/>
</dbReference>
<keyword evidence="6" id="KW-1185">Reference proteome</keyword>
<dbReference type="InterPro" id="IPR036388">
    <property type="entry name" value="WH-like_DNA-bd_sf"/>
</dbReference>
<reference evidence="5 6" key="1">
    <citation type="submission" date="2022-04" db="EMBL/GenBank/DDBJ databases">
        <title>Genome draft of Actinomadura sp. ATCC 31491.</title>
        <authorList>
            <person name="Shi X."/>
            <person name="Du Y."/>
        </authorList>
    </citation>
    <scope>NUCLEOTIDE SEQUENCE [LARGE SCALE GENOMIC DNA]</scope>
    <source>
        <strain evidence="5 6">ATCC 31491</strain>
    </source>
</reference>
<proteinExistence type="predicted"/>
<evidence type="ECO:0000313" key="6">
    <source>
        <dbReference type="Proteomes" id="UP001317259"/>
    </source>
</evidence>
<comment type="caution">
    <text evidence="5">The sequence shown here is derived from an EMBL/GenBank/DDBJ whole genome shotgun (WGS) entry which is preliminary data.</text>
</comment>
<evidence type="ECO:0000259" key="4">
    <source>
        <dbReference type="PROSITE" id="PS50043"/>
    </source>
</evidence>
<organism evidence="5 6">
    <name type="scientific">Actinomadura luzonensis</name>
    <dbReference type="NCBI Taxonomy" id="2805427"/>
    <lineage>
        <taxon>Bacteria</taxon>
        <taxon>Bacillati</taxon>
        <taxon>Actinomycetota</taxon>
        <taxon>Actinomycetes</taxon>
        <taxon>Streptosporangiales</taxon>
        <taxon>Thermomonosporaceae</taxon>
        <taxon>Actinomadura</taxon>
    </lineage>
</organism>
<feature type="domain" description="HTH luxR-type" evidence="4">
    <location>
        <begin position="1"/>
        <end position="65"/>
    </location>
</feature>
<dbReference type="EMBL" id="JAKRKC020000001">
    <property type="protein sequence ID" value="MCK2214348.1"/>
    <property type="molecule type" value="Genomic_DNA"/>
</dbReference>
<keyword evidence="3" id="KW-0804">Transcription</keyword>
<evidence type="ECO:0000256" key="1">
    <source>
        <dbReference type="ARBA" id="ARBA00023015"/>
    </source>
</evidence>
<name>A0ABT0FR06_9ACTN</name>
<dbReference type="PROSITE" id="PS50043">
    <property type="entry name" value="HTH_LUXR_2"/>
    <property type="match status" value="1"/>
</dbReference>
<dbReference type="Proteomes" id="UP001317259">
    <property type="component" value="Unassembled WGS sequence"/>
</dbReference>
<sequence length="65" mass="7131">MELATPDLTPRQRECVRLAAAGLTNRQIADRLTLSTRTAANHLQAAYDKLGVNDRTQVGRLLTAL</sequence>
<dbReference type="SUPFAM" id="SSF46894">
    <property type="entry name" value="C-terminal effector domain of the bipartite response regulators"/>
    <property type="match status" value="1"/>
</dbReference>
<evidence type="ECO:0000313" key="5">
    <source>
        <dbReference type="EMBL" id="MCK2214348.1"/>
    </source>
</evidence>
<gene>
    <name evidence="5" type="ORF">MF672_011175</name>
</gene>
<dbReference type="InterPro" id="IPR000792">
    <property type="entry name" value="Tscrpt_reg_LuxR_C"/>
</dbReference>
<accession>A0ABT0FR06</accession>
<protein>
    <submittedName>
        <fullName evidence="5">Helix-turn-helix transcriptional regulator</fullName>
    </submittedName>
</protein>
<dbReference type="PRINTS" id="PR00038">
    <property type="entry name" value="HTHLUXR"/>
</dbReference>
<dbReference type="PANTHER" id="PTHR44688">
    <property type="entry name" value="DNA-BINDING TRANSCRIPTIONAL ACTIVATOR DEVR_DOSR"/>
    <property type="match status" value="1"/>
</dbReference>